<reference evidence="1 2" key="1">
    <citation type="journal article" date="2019" name="Nat. Ecol. Evol.">
        <title>Megaphylogeny resolves global patterns of mushroom evolution.</title>
        <authorList>
            <person name="Varga T."/>
            <person name="Krizsan K."/>
            <person name="Foldi C."/>
            <person name="Dima B."/>
            <person name="Sanchez-Garcia M."/>
            <person name="Sanchez-Ramirez S."/>
            <person name="Szollosi G.J."/>
            <person name="Szarkandi J.G."/>
            <person name="Papp V."/>
            <person name="Albert L."/>
            <person name="Andreopoulos W."/>
            <person name="Angelini C."/>
            <person name="Antonin V."/>
            <person name="Barry K.W."/>
            <person name="Bougher N.L."/>
            <person name="Buchanan P."/>
            <person name="Buyck B."/>
            <person name="Bense V."/>
            <person name="Catcheside P."/>
            <person name="Chovatia M."/>
            <person name="Cooper J."/>
            <person name="Damon W."/>
            <person name="Desjardin D."/>
            <person name="Finy P."/>
            <person name="Geml J."/>
            <person name="Haridas S."/>
            <person name="Hughes K."/>
            <person name="Justo A."/>
            <person name="Karasinski D."/>
            <person name="Kautmanova I."/>
            <person name="Kiss B."/>
            <person name="Kocsube S."/>
            <person name="Kotiranta H."/>
            <person name="LaButti K.M."/>
            <person name="Lechner B.E."/>
            <person name="Liimatainen K."/>
            <person name="Lipzen A."/>
            <person name="Lukacs Z."/>
            <person name="Mihaltcheva S."/>
            <person name="Morgado L.N."/>
            <person name="Niskanen T."/>
            <person name="Noordeloos M.E."/>
            <person name="Ohm R.A."/>
            <person name="Ortiz-Santana B."/>
            <person name="Ovrebo C."/>
            <person name="Racz N."/>
            <person name="Riley R."/>
            <person name="Savchenko A."/>
            <person name="Shiryaev A."/>
            <person name="Soop K."/>
            <person name="Spirin V."/>
            <person name="Szebenyi C."/>
            <person name="Tomsovsky M."/>
            <person name="Tulloss R.E."/>
            <person name="Uehling J."/>
            <person name="Grigoriev I.V."/>
            <person name="Vagvolgyi C."/>
            <person name="Papp T."/>
            <person name="Martin F.M."/>
            <person name="Miettinen O."/>
            <person name="Hibbett D.S."/>
            <person name="Nagy L.G."/>
        </authorList>
    </citation>
    <scope>NUCLEOTIDE SEQUENCE [LARGE SCALE GENOMIC DNA]</scope>
    <source>
        <strain evidence="1 2">FP101781</strain>
    </source>
</reference>
<evidence type="ECO:0000313" key="1">
    <source>
        <dbReference type="EMBL" id="TEB21680.1"/>
    </source>
</evidence>
<comment type="caution">
    <text evidence="1">The sequence shown here is derived from an EMBL/GenBank/DDBJ whole genome shotgun (WGS) entry which is preliminary data.</text>
</comment>
<dbReference type="AlphaFoldDB" id="A0A4Y7SIG0"/>
<proteinExistence type="predicted"/>
<keyword evidence="2" id="KW-1185">Reference proteome</keyword>
<gene>
    <name evidence="1" type="ORF">FA13DRAFT_98350</name>
</gene>
<protein>
    <recommendedName>
        <fullName evidence="3">F-box domain-containing protein</fullName>
    </recommendedName>
</protein>
<organism evidence="1 2">
    <name type="scientific">Coprinellus micaceus</name>
    <name type="common">Glistening ink-cap mushroom</name>
    <name type="synonym">Coprinus micaceus</name>
    <dbReference type="NCBI Taxonomy" id="71717"/>
    <lineage>
        <taxon>Eukaryota</taxon>
        <taxon>Fungi</taxon>
        <taxon>Dikarya</taxon>
        <taxon>Basidiomycota</taxon>
        <taxon>Agaricomycotina</taxon>
        <taxon>Agaricomycetes</taxon>
        <taxon>Agaricomycetidae</taxon>
        <taxon>Agaricales</taxon>
        <taxon>Agaricineae</taxon>
        <taxon>Psathyrellaceae</taxon>
        <taxon>Coprinellus</taxon>
    </lineage>
</organism>
<evidence type="ECO:0008006" key="3">
    <source>
        <dbReference type="Google" id="ProtNLM"/>
    </source>
</evidence>
<evidence type="ECO:0000313" key="2">
    <source>
        <dbReference type="Proteomes" id="UP000298030"/>
    </source>
</evidence>
<name>A0A4Y7SIG0_COPMI</name>
<dbReference type="EMBL" id="QPFP01000105">
    <property type="protein sequence ID" value="TEB21680.1"/>
    <property type="molecule type" value="Genomic_DNA"/>
</dbReference>
<sequence>MPSATLHRMASSGIFGAPPLRSVSMEMGGYWGNIDSAKETSAMQIWESVTKFAFEAGHDVPPAYQYPLRGQRALRMLKSLPQLSECVLTLESEYGHIPVQLTPTPLPNLTRLAFTSHPPPPRFASSLDLPLLRHVDLTCHVVDIRHLPQSESDDGALGLLQRLGHQLQVVTLHPRSILPRSLRRYLQLLPNVVSLEIHGTDARASPLWLRLSSTSDLTSFNNLGSAPCSSH</sequence>
<dbReference type="Proteomes" id="UP000298030">
    <property type="component" value="Unassembled WGS sequence"/>
</dbReference>
<accession>A0A4Y7SIG0</accession>